<dbReference type="FunFam" id="1.10.506.10:FF:000010">
    <property type="entry name" value="Plexin B1"/>
    <property type="match status" value="1"/>
</dbReference>
<dbReference type="CDD" id="cd00603">
    <property type="entry name" value="IPT_PCSR"/>
    <property type="match status" value="1"/>
</dbReference>
<keyword evidence="17" id="KW-1185">Reference proteome</keyword>
<dbReference type="CDD" id="cd01180">
    <property type="entry name" value="IPT_plexin_repeat1"/>
    <property type="match status" value="1"/>
</dbReference>
<feature type="compositionally biased region" description="Low complexity" evidence="13">
    <location>
        <begin position="913"/>
        <end position="938"/>
    </location>
</feature>
<comment type="caution">
    <text evidence="16">The sequence shown here is derived from an EMBL/GenBank/DDBJ whole genome shotgun (WGS) entry which is preliminary data.</text>
</comment>
<dbReference type="Pfam" id="PF18020">
    <property type="entry name" value="TIG_2"/>
    <property type="match status" value="1"/>
</dbReference>
<evidence type="ECO:0000256" key="2">
    <source>
        <dbReference type="ARBA" id="ARBA00010297"/>
    </source>
</evidence>
<dbReference type="FunFam" id="2.60.40.10:FF:000892">
    <property type="entry name" value="Plexin B3"/>
    <property type="match status" value="1"/>
</dbReference>
<dbReference type="Pfam" id="PF01833">
    <property type="entry name" value="TIG"/>
    <property type="match status" value="3"/>
</dbReference>
<dbReference type="InterPro" id="IPR041362">
    <property type="entry name" value="TIG2_plexin"/>
</dbReference>
<dbReference type="GO" id="GO:0007162">
    <property type="term" value="P:negative regulation of cell adhesion"/>
    <property type="evidence" value="ECO:0007669"/>
    <property type="project" value="TreeGrafter"/>
</dbReference>
<evidence type="ECO:0000313" key="16">
    <source>
        <dbReference type="EMBL" id="KAJ8796905.1"/>
    </source>
</evidence>
<evidence type="ECO:0000256" key="13">
    <source>
        <dbReference type="SAM" id="MobiDB-lite"/>
    </source>
</evidence>
<accession>A0AB34I0V3</accession>
<feature type="region of interest" description="Disordered" evidence="13">
    <location>
        <begin position="443"/>
        <end position="465"/>
    </location>
</feature>
<dbReference type="GO" id="GO:0008360">
    <property type="term" value="P:regulation of cell shape"/>
    <property type="evidence" value="ECO:0007669"/>
    <property type="project" value="TreeGrafter"/>
</dbReference>
<dbReference type="PROSITE" id="PS51004">
    <property type="entry name" value="SEMA"/>
    <property type="match status" value="1"/>
</dbReference>
<keyword evidence="7" id="KW-1133">Transmembrane helix</keyword>
<dbReference type="GO" id="GO:0005886">
    <property type="term" value="C:plasma membrane"/>
    <property type="evidence" value="ECO:0007669"/>
    <property type="project" value="UniProtKB-SubCell"/>
</dbReference>
<keyword evidence="9" id="KW-1015">Disulfide bond</keyword>
<dbReference type="FunFam" id="2.60.40.10:FF:000203">
    <property type="entry name" value="Plexin B2"/>
    <property type="match status" value="1"/>
</dbReference>
<dbReference type="InterPro" id="IPR031148">
    <property type="entry name" value="Plexin"/>
</dbReference>
<dbReference type="SMART" id="SM00423">
    <property type="entry name" value="PSI"/>
    <property type="match status" value="3"/>
</dbReference>
<dbReference type="Pfam" id="PF08337">
    <property type="entry name" value="Plexin_cytopl"/>
    <property type="match status" value="2"/>
</dbReference>
<evidence type="ECO:0000256" key="1">
    <source>
        <dbReference type="ARBA" id="ARBA00004251"/>
    </source>
</evidence>
<dbReference type="GO" id="GO:0030334">
    <property type="term" value="P:regulation of cell migration"/>
    <property type="evidence" value="ECO:0007669"/>
    <property type="project" value="TreeGrafter"/>
</dbReference>
<keyword evidence="4" id="KW-0812">Transmembrane</keyword>
<dbReference type="InterPro" id="IPR001627">
    <property type="entry name" value="Semap_dom"/>
</dbReference>
<dbReference type="FunFam" id="2.60.40.10:FF:000970">
    <property type="entry name" value="Plexin B3"/>
    <property type="match status" value="1"/>
</dbReference>
<feature type="domain" description="Sema" evidence="14">
    <location>
        <begin position="111"/>
        <end position="551"/>
    </location>
</feature>
<keyword evidence="3" id="KW-1003">Cell membrane</keyword>
<dbReference type="InterPro" id="IPR013548">
    <property type="entry name" value="Plexin_cytoplasmic_RasGAP_dom"/>
</dbReference>
<gene>
    <name evidence="16" type="ORF">J1605_001976</name>
    <name evidence="15" type="ORF">J1605_010442</name>
</gene>
<keyword evidence="5" id="KW-0732">Signal</keyword>
<dbReference type="Pfam" id="PF17960">
    <property type="entry name" value="TIG_plexin"/>
    <property type="match status" value="1"/>
</dbReference>
<evidence type="ECO:0000256" key="3">
    <source>
        <dbReference type="ARBA" id="ARBA00022475"/>
    </source>
</evidence>
<dbReference type="InterPro" id="IPR002909">
    <property type="entry name" value="IPT_dom"/>
</dbReference>
<dbReference type="InterPro" id="IPR036352">
    <property type="entry name" value="Semap_dom_sf"/>
</dbReference>
<dbReference type="InterPro" id="IPR008936">
    <property type="entry name" value="Rho_GTPase_activation_prot"/>
</dbReference>
<feature type="region of interest" description="Disordered" evidence="13">
    <location>
        <begin position="913"/>
        <end position="943"/>
    </location>
</feature>
<evidence type="ECO:0000256" key="7">
    <source>
        <dbReference type="ARBA" id="ARBA00022989"/>
    </source>
</evidence>
<dbReference type="Pfam" id="PF20170">
    <property type="entry name" value="Plexin_RBD"/>
    <property type="match status" value="1"/>
</dbReference>
<dbReference type="GO" id="GO:0002116">
    <property type="term" value="C:semaphorin receptor complex"/>
    <property type="evidence" value="ECO:0007669"/>
    <property type="project" value="TreeGrafter"/>
</dbReference>
<dbReference type="Gene3D" id="2.60.40.10">
    <property type="entry name" value="Immunoglobulins"/>
    <property type="match status" value="4"/>
</dbReference>
<evidence type="ECO:0000256" key="6">
    <source>
        <dbReference type="ARBA" id="ARBA00022737"/>
    </source>
</evidence>
<dbReference type="InterPro" id="IPR046800">
    <property type="entry name" value="Plexin_RBD"/>
</dbReference>
<dbReference type="Gene3D" id="3.10.20.90">
    <property type="entry name" value="Phosphatidylinositol 3-kinase Catalytic Subunit, Chain A, domain 1"/>
    <property type="match status" value="1"/>
</dbReference>
<dbReference type="CDD" id="cd11277">
    <property type="entry name" value="Sema_plexin_B3"/>
    <property type="match status" value="1"/>
</dbReference>
<dbReference type="InterPro" id="IPR002165">
    <property type="entry name" value="Plexin_repeat"/>
</dbReference>
<comment type="subcellular location">
    <subcellularLocation>
        <location evidence="1">Cell membrane</location>
        <topology evidence="1">Single-pass type I membrane protein</topology>
    </subcellularLocation>
</comment>
<dbReference type="SUPFAM" id="SSF81296">
    <property type="entry name" value="E set domains"/>
    <property type="match status" value="3"/>
</dbReference>
<dbReference type="InterPro" id="IPR015943">
    <property type="entry name" value="WD40/YVTN_repeat-like_dom_sf"/>
</dbReference>
<dbReference type="Proteomes" id="UP001159641">
    <property type="component" value="Unassembled WGS sequence"/>
</dbReference>
<dbReference type="CDD" id="cd01179">
    <property type="entry name" value="IPT_plexin_repeat2"/>
    <property type="match status" value="1"/>
</dbReference>
<dbReference type="SUPFAM" id="SSF101912">
    <property type="entry name" value="Sema domain"/>
    <property type="match status" value="1"/>
</dbReference>
<dbReference type="SUPFAM" id="SSF103575">
    <property type="entry name" value="Plexin repeat"/>
    <property type="match status" value="1"/>
</dbReference>
<evidence type="ECO:0000256" key="11">
    <source>
        <dbReference type="ARBA" id="ARBA00023180"/>
    </source>
</evidence>
<dbReference type="PANTHER" id="PTHR22625">
    <property type="entry name" value="PLEXIN"/>
    <property type="match status" value="1"/>
</dbReference>
<dbReference type="SMART" id="SM00429">
    <property type="entry name" value="IPT"/>
    <property type="match status" value="3"/>
</dbReference>
<dbReference type="Pfam" id="PF24479">
    <property type="entry name" value="PSI_PlexinA-B"/>
    <property type="match status" value="1"/>
</dbReference>
<keyword evidence="6" id="KW-0677">Repeat</keyword>
<dbReference type="InterPro" id="IPR041019">
    <property type="entry name" value="TIG1_plexin"/>
</dbReference>
<dbReference type="GO" id="GO:0050772">
    <property type="term" value="P:positive regulation of axonogenesis"/>
    <property type="evidence" value="ECO:0007669"/>
    <property type="project" value="TreeGrafter"/>
</dbReference>
<dbReference type="FunFam" id="2.60.40.10:FF:000320">
    <property type="entry name" value="Plexin A1"/>
    <property type="match status" value="1"/>
</dbReference>
<dbReference type="FunFam" id="2.130.10.10:FF:000270">
    <property type="entry name" value="plexin-B3 isoform X3"/>
    <property type="match status" value="1"/>
</dbReference>
<dbReference type="PANTHER" id="PTHR22625:SF33">
    <property type="entry name" value="PLEXIN-B3"/>
    <property type="match status" value="1"/>
</dbReference>
<dbReference type="InterPro" id="IPR013783">
    <property type="entry name" value="Ig-like_fold"/>
</dbReference>
<dbReference type="GO" id="GO:0017154">
    <property type="term" value="F:semaphorin receptor activity"/>
    <property type="evidence" value="ECO:0007669"/>
    <property type="project" value="InterPro"/>
</dbReference>
<evidence type="ECO:0000259" key="14">
    <source>
        <dbReference type="PROSITE" id="PS51004"/>
    </source>
</evidence>
<dbReference type="EMBL" id="JAIQCJ010002130">
    <property type="protein sequence ID" value="KAJ8782112.1"/>
    <property type="molecule type" value="Genomic_DNA"/>
</dbReference>
<dbReference type="Gene3D" id="2.130.10.10">
    <property type="entry name" value="YVTN repeat-like/Quinoprotein amine dehydrogenase"/>
    <property type="match status" value="1"/>
</dbReference>
<dbReference type="Pfam" id="PF01437">
    <property type="entry name" value="PSI"/>
    <property type="match status" value="1"/>
</dbReference>
<dbReference type="SUPFAM" id="SSF48350">
    <property type="entry name" value="GTPase activation domain, GAP"/>
    <property type="match status" value="1"/>
</dbReference>
<dbReference type="InterPro" id="IPR014756">
    <property type="entry name" value="Ig_E-set"/>
</dbReference>
<dbReference type="InterPro" id="IPR057533">
    <property type="entry name" value="PSI_Plexin-B"/>
</dbReference>
<reference evidence="16 17" key="1">
    <citation type="submission" date="2022-11" db="EMBL/GenBank/DDBJ databases">
        <title>Whole genome sequence of Eschrichtius robustus ER-17-0199.</title>
        <authorList>
            <person name="Bruniche-Olsen A."/>
            <person name="Black A.N."/>
            <person name="Fields C.J."/>
            <person name="Walden K."/>
            <person name="Dewoody J.A."/>
        </authorList>
    </citation>
    <scope>NUCLEOTIDE SEQUENCE [LARGE SCALE GENOMIC DNA]</scope>
    <source>
        <strain evidence="16">ER-17-0199</strain>
        <tissue evidence="16">Blubber</tissue>
    </source>
</reference>
<dbReference type="InterPro" id="IPR016201">
    <property type="entry name" value="PSI"/>
</dbReference>
<evidence type="ECO:0000313" key="17">
    <source>
        <dbReference type="Proteomes" id="UP001159641"/>
    </source>
</evidence>
<evidence type="ECO:0000313" key="15">
    <source>
        <dbReference type="EMBL" id="KAJ8782112.1"/>
    </source>
</evidence>
<comment type="similarity">
    <text evidence="2">Belongs to the plexin family.</text>
</comment>
<organism evidence="16 17">
    <name type="scientific">Eschrichtius robustus</name>
    <name type="common">California gray whale</name>
    <name type="synonym">Eschrichtius gibbosus</name>
    <dbReference type="NCBI Taxonomy" id="9764"/>
    <lineage>
        <taxon>Eukaryota</taxon>
        <taxon>Metazoa</taxon>
        <taxon>Chordata</taxon>
        <taxon>Craniata</taxon>
        <taxon>Vertebrata</taxon>
        <taxon>Euteleostomi</taxon>
        <taxon>Mammalia</taxon>
        <taxon>Eutheria</taxon>
        <taxon>Laurasiatheria</taxon>
        <taxon>Artiodactyla</taxon>
        <taxon>Whippomorpha</taxon>
        <taxon>Cetacea</taxon>
        <taxon>Mysticeti</taxon>
        <taxon>Eschrichtiidae</taxon>
        <taxon>Eschrichtius</taxon>
    </lineage>
</organism>
<evidence type="ECO:0000256" key="12">
    <source>
        <dbReference type="PROSITE-ProRule" id="PRU00352"/>
    </source>
</evidence>
<dbReference type="Gene3D" id="1.10.506.10">
    <property type="entry name" value="GTPase Activation - p120gap, domain 1"/>
    <property type="match status" value="3"/>
</dbReference>
<evidence type="ECO:0000256" key="9">
    <source>
        <dbReference type="ARBA" id="ARBA00023157"/>
    </source>
</evidence>
<evidence type="ECO:0000256" key="10">
    <source>
        <dbReference type="ARBA" id="ARBA00023170"/>
    </source>
</evidence>
<proteinExistence type="inferred from homology"/>
<dbReference type="Pfam" id="PF01403">
    <property type="entry name" value="Sema"/>
    <property type="match status" value="1"/>
</dbReference>
<dbReference type="SMART" id="SM00630">
    <property type="entry name" value="Sema"/>
    <property type="match status" value="1"/>
</dbReference>
<evidence type="ECO:0000256" key="8">
    <source>
        <dbReference type="ARBA" id="ARBA00023136"/>
    </source>
</evidence>
<keyword evidence="11" id="KW-0325">Glycoprotein</keyword>
<comment type="caution">
    <text evidence="12">Lacks conserved residue(s) required for the propagation of feature annotation.</text>
</comment>
<keyword evidence="10" id="KW-0675">Receptor</keyword>
<name>A0AB34I0V3_ESCRO</name>
<evidence type="ECO:0000256" key="5">
    <source>
        <dbReference type="ARBA" id="ARBA00022729"/>
    </source>
</evidence>
<evidence type="ECO:0000256" key="4">
    <source>
        <dbReference type="ARBA" id="ARBA00022692"/>
    </source>
</evidence>
<sequence length="2264" mass="243171">MPTEAGRGQQCPALRRRAKEWARRGWAARATQDKSGWARLHCGEGDWGSSGTHSWHRQLLLGPAGGPLRTMPPTATLCPSPLPRETPLLLPFAAGPAMAPRPPLGAHLLLVLPLLCPPLAPTRAHRFLAPNTTLNRLALAPGRGALYVGAVNRLFQLSPALRLESVAVTGPVLDSPDCVPFRDPAECPQARLTDNANQLLLVSGRARELVACGQVRQGVCEKRRLEDVAQLLYWAEDPGDGQFVAANAAGVATVGLVVPGPGRDLLLVGRGLAGKLSGGVPPLTVRQLAGPQPFSSEGLGRLVVGDLSDYNNSYVAALAGARSAYFVFRRRGARAQAEYRSYVARVCLGDANLYSYVEVPLTCRGHGLIQAASLAPGALLGAFAAGPRGAQAALCAFPLADLDATMERARRLCYTTGGRGPGGMEEATVEYGVTSRCVTLPPDSPESYPCGDEHTPSPIAGRQPLEAGPLLQLGNSISAVAALRADGHTIAFLGDVQGQLHKVFLNGTRGQVYHSQQVGPPGSAISPDLLVDSSGSHVYVLTSQQVDRVPVAACPQFPDCSSCLQARDPLCGWCVLQGRCTRKGQCGRAAQPNQWLWSYEDGHCLHIQSLLPAHRPRQEQGQVALSVPRLPTLTVDEYFHCAFGDYDTLAHVEGTHVACVTPPQDQLPHNPPGTEHITLPLALMFEDVVVATTNFSFYDCSAVQALEAAAPCGACVGSLWRCHWCPQSSRCVYGERCPEGERTIYSAQQEDSQVRGPGACPRVEGLVGPLLVPVGWESRLALRVRNLQHFRGLPAAYHCWLELPGELQRLPASLEEVAGDAGLIHCQAQQVGSCPIASPATGRLLQPLLVPGPQGLVPFSLSSLMRPAVGRPGRAQERGAHSPCWEMQALNKGTHSGRSILEEAGGGQGVFRVGSGLTPPSTHSSSPPWPSGSSQCPSTSPGARARGWTMPTLFMVSLGAAQQAGQGVQSGEAPQSTTWPSLVTLYDCAVGHPDCSHCQAANGSLGCLWCSHDQPTCRYGPLCPPGAVEPLCPTPSIDSIEPLTGPPEGGLALTILGSNLGRDFADVQDAVSVAGRPCSPDPSLYRISARIVCVTSPAPNGTVGPIQVAIKSRSPGISTQHFTYQDPVLLSLSPQWGPQAGGTQLTIHGQHLQTGGNISAFVGSQPCRIREPVCPEAIVCHTTPQASPGEAVVRVVFGRAQRTLLASPFHYTADPQLVAAEPSVSFRGGGRLIRVRGTGLDVVERPLLSVWLEAAEETAAALQPRDPTPRRSCRAPAAAPQACTQLEGGWLQCSTVCSVSSPSLLLCRSPAVPEGASPRRVFFALDNVHVDFARASGGQDFLYQPNPRLAPLGGARPYRLKPGHILDVEGEGLNLGISKEEVRVHIGDGECLVKTLTPTHLYCEPPPRAPQPTNGSRPPPQFVVRLGPGCGAGRAERCRPALRSPVSPPQVQMGNVRLPLGPVQYEAEPALSAFPVEAQVGLGLGAAVLIAAVLLLTLMYRPLGKRPSWLGGLGPGRPGPVADTWPLGCRHKSKQALRDYQKVLVQLENLEIGVGDQCRKEFTDLMTEMTDLSSDLEASGIPFLDYRTYAERVFFPGRGRCPLQPALEGPGEEGRRAPVRQGLMQLSNLLNSKLFLLTLVHTLEEQPSFSQRDRCLVASLLSLALHGKLEYLTDIMKTLLGGLATHYVQKNPKLMLRRTETMAEKLLTNWVSICLYAFLREVAAEPLYVLLRAIQYQVDKGPVDAVTGKAKRTLNDSRLLREDVEFRPLTLMVLAGPGAGGAAGGSAAQRVPARVLDTDTITQVKEKVLDQVYKGTPFSQRPSVHALDLGENPPLLPRPRLFSPVATQLCPTGTGCGLTGFPGSPQEWRSGLAGHLTLSDEDLTSVTQDRWKRLNTLQHYKVPDGATVRLIPQLHNGGAVSQSLAPSCPSGENIPMLEDSEEGGVRLWHLVKVTDEPEAAKARRSSLRERERERARAKAIPEIYLTRLLSMKGTLQKFVDDAFQAILSVNRPVPIAVKYLFDFLDELADKHGIEDPETLHIWKTNRAGQQAEHGSGSSVLTPRLACVPSLLLRFWVNTLKNPQLIFDVRVSDNVDAVLAVIAQTFMDSCTISEHKVGRDSPVNKLLYAREIPRYKQMVERYYSDIRQSSPASYQEMNSALAELSGVRPGPEGAPFHTWGGEGAEGKGEAWLEARAGASTPACCPQNYTSAPHCLEALQELYTHIHRYYDQIISALEENPAGQKMQLACRLQQIAALVENKVTDL</sequence>
<protein>
    <recommendedName>
        <fullName evidence="14">Sema domain-containing protein</fullName>
    </recommendedName>
</protein>
<dbReference type="EMBL" id="JAIQCJ010000291">
    <property type="protein sequence ID" value="KAJ8796905.1"/>
    <property type="molecule type" value="Genomic_DNA"/>
</dbReference>
<keyword evidence="8" id="KW-0472">Membrane</keyword>
<dbReference type="Pfam" id="PF24317">
    <property type="entry name" value="PSI_Plexin-B"/>
    <property type="match status" value="1"/>
</dbReference>